<sequence>MKGRPNLYQDNELILKAQELFWEKGYNATSLADLSKATGAGAGSLYNTFKGGKKELFKKSLRQRREDFDDFKWKVEKSDHPIQLIKDFFISVAVASEKAHMKGCIVANTLIEMTFVDDELENEAVEILKETEKLYTSVITKEQQSGNIKSKLPADSLGKFLITLWCGINSLRRMYPNEKILRQQIELQLKILD</sequence>
<keyword evidence="2" id="KW-0238">DNA-binding</keyword>
<keyword evidence="7" id="KW-1185">Reference proteome</keyword>
<dbReference type="AlphaFoldDB" id="A0A0B4DIP8"/>
<keyword evidence="1" id="KW-0805">Transcription regulation</keyword>
<dbReference type="EMBL" id="JWTA01000004">
    <property type="protein sequence ID" value="KIC64265.1"/>
    <property type="molecule type" value="Genomic_DNA"/>
</dbReference>
<dbReference type="Pfam" id="PF16925">
    <property type="entry name" value="TetR_C_13"/>
    <property type="match status" value="1"/>
</dbReference>
<dbReference type="SUPFAM" id="SSF48498">
    <property type="entry name" value="Tetracyclin repressor-like, C-terminal domain"/>
    <property type="match status" value="1"/>
</dbReference>
<dbReference type="SUPFAM" id="SSF46689">
    <property type="entry name" value="Homeodomain-like"/>
    <property type="match status" value="1"/>
</dbReference>
<dbReference type="InterPro" id="IPR036271">
    <property type="entry name" value="Tet_transcr_reg_TetR-rel_C_sf"/>
</dbReference>
<feature type="domain" description="Tetracyclin repressor-like C-terminal" evidence="5">
    <location>
        <begin position="93"/>
        <end position="182"/>
    </location>
</feature>
<dbReference type="STRING" id="363331.RM51_06015"/>
<proteinExistence type="predicted"/>
<evidence type="ECO:0000313" key="7">
    <source>
        <dbReference type="Proteomes" id="UP000031167"/>
    </source>
</evidence>
<dbReference type="GO" id="GO:0003677">
    <property type="term" value="F:DNA binding"/>
    <property type="evidence" value="ECO:0007669"/>
    <property type="project" value="UniProtKB-KW"/>
</dbReference>
<comment type="caution">
    <text evidence="6">The sequence shown here is derived from an EMBL/GenBank/DDBJ whole genome shotgun (WGS) entry which is preliminary data.</text>
</comment>
<dbReference type="OrthoDB" id="9795242at2"/>
<feature type="domain" description="HTH tetR-type" evidence="4">
    <location>
        <begin position="16"/>
        <end position="58"/>
    </location>
</feature>
<evidence type="ECO:0000259" key="4">
    <source>
        <dbReference type="Pfam" id="PF00440"/>
    </source>
</evidence>
<dbReference type="InterPro" id="IPR001647">
    <property type="entry name" value="HTH_TetR"/>
</dbReference>
<evidence type="ECO:0000256" key="3">
    <source>
        <dbReference type="ARBA" id="ARBA00023163"/>
    </source>
</evidence>
<accession>A0A0B4DIP8</accession>
<evidence type="ECO:0000256" key="1">
    <source>
        <dbReference type="ARBA" id="ARBA00023015"/>
    </source>
</evidence>
<gene>
    <name evidence="6" type="ORF">RM51_06015</name>
</gene>
<evidence type="ECO:0000313" key="6">
    <source>
        <dbReference type="EMBL" id="KIC64265.1"/>
    </source>
</evidence>
<organism evidence="6 7">
    <name type="scientific">Chryseobacterium taiwanense</name>
    <dbReference type="NCBI Taxonomy" id="363331"/>
    <lineage>
        <taxon>Bacteria</taxon>
        <taxon>Pseudomonadati</taxon>
        <taxon>Bacteroidota</taxon>
        <taxon>Flavobacteriia</taxon>
        <taxon>Flavobacteriales</taxon>
        <taxon>Weeksellaceae</taxon>
        <taxon>Chryseobacterium group</taxon>
        <taxon>Chryseobacterium</taxon>
    </lineage>
</organism>
<evidence type="ECO:0000256" key="2">
    <source>
        <dbReference type="ARBA" id="ARBA00023125"/>
    </source>
</evidence>
<dbReference type="Proteomes" id="UP000031167">
    <property type="component" value="Unassembled WGS sequence"/>
</dbReference>
<reference evidence="6 7" key="1">
    <citation type="submission" date="2014-12" db="EMBL/GenBank/DDBJ databases">
        <title>Genome sequencing of Chryseobacterium taiwanense TPW19.</title>
        <authorList>
            <person name="Tan P.W."/>
            <person name="Chan K.-G."/>
        </authorList>
    </citation>
    <scope>NUCLEOTIDE SEQUENCE [LARGE SCALE GENOMIC DNA]</scope>
    <source>
        <strain evidence="6 7">TPW19</strain>
    </source>
</reference>
<protein>
    <submittedName>
        <fullName evidence="6">TetR family transcriptional regulator</fullName>
    </submittedName>
</protein>
<dbReference type="InterPro" id="IPR011075">
    <property type="entry name" value="TetR_C"/>
</dbReference>
<name>A0A0B4DIP8_9FLAO</name>
<dbReference type="InterPro" id="IPR009057">
    <property type="entry name" value="Homeodomain-like_sf"/>
</dbReference>
<dbReference type="PANTHER" id="PTHR47506">
    <property type="entry name" value="TRANSCRIPTIONAL REGULATORY PROTEIN"/>
    <property type="match status" value="1"/>
</dbReference>
<evidence type="ECO:0000259" key="5">
    <source>
        <dbReference type="Pfam" id="PF16925"/>
    </source>
</evidence>
<dbReference type="Gene3D" id="1.10.357.10">
    <property type="entry name" value="Tetracycline Repressor, domain 2"/>
    <property type="match status" value="1"/>
</dbReference>
<keyword evidence="3" id="KW-0804">Transcription</keyword>
<dbReference type="PANTHER" id="PTHR47506:SF1">
    <property type="entry name" value="HTH-TYPE TRANSCRIPTIONAL REGULATOR YJDC"/>
    <property type="match status" value="1"/>
</dbReference>
<dbReference type="Pfam" id="PF00440">
    <property type="entry name" value="TetR_N"/>
    <property type="match status" value="1"/>
</dbReference>
<dbReference type="RefSeq" id="WP_039366134.1">
    <property type="nucleotide sequence ID" value="NZ_JWTA01000004.1"/>
</dbReference>